<dbReference type="RefSeq" id="WP_386345447.1">
    <property type="nucleotide sequence ID" value="NZ_JBHSFG010000047.1"/>
</dbReference>
<evidence type="ECO:0008006" key="4">
    <source>
        <dbReference type="Google" id="ProtNLM"/>
    </source>
</evidence>
<evidence type="ECO:0000256" key="1">
    <source>
        <dbReference type="SAM" id="MobiDB-lite"/>
    </source>
</evidence>
<protein>
    <recommendedName>
        <fullName evidence="4">Asp23 family, cell envelope-related function</fullName>
    </recommendedName>
</protein>
<feature type="region of interest" description="Disordered" evidence="1">
    <location>
        <begin position="1"/>
        <end position="21"/>
    </location>
</feature>
<evidence type="ECO:0000313" key="3">
    <source>
        <dbReference type="Proteomes" id="UP001596012"/>
    </source>
</evidence>
<name>A0ABV8YV22_9ACTN</name>
<comment type="caution">
    <text evidence="2">The sequence shown here is derived from an EMBL/GenBank/DDBJ whole genome shotgun (WGS) entry which is preliminary data.</text>
</comment>
<proteinExistence type="predicted"/>
<sequence length="130" mass="13629">MTGELAAAGAPIRPGKPGRTVAPAERGALRIADRVVSKIAVQAAREALDVLPPDAGPPHATVVVHHAVARVRIGLELDYPSDIGAQCAAVRRQVTQRVRMLAGMEVPEVAVQVQRLHSAQARGAAEGRTQ</sequence>
<organism evidence="2 3">
    <name type="scientific">Streptomyces xiangluensis</name>
    <dbReference type="NCBI Taxonomy" id="2665720"/>
    <lineage>
        <taxon>Bacteria</taxon>
        <taxon>Bacillati</taxon>
        <taxon>Actinomycetota</taxon>
        <taxon>Actinomycetes</taxon>
        <taxon>Kitasatosporales</taxon>
        <taxon>Streptomycetaceae</taxon>
        <taxon>Streptomyces</taxon>
    </lineage>
</organism>
<keyword evidence="3" id="KW-1185">Reference proteome</keyword>
<accession>A0ABV8YV22</accession>
<gene>
    <name evidence="2" type="ORF">ACFPH6_25570</name>
</gene>
<evidence type="ECO:0000313" key="2">
    <source>
        <dbReference type="EMBL" id="MFC4467858.1"/>
    </source>
</evidence>
<reference evidence="3" key="1">
    <citation type="journal article" date="2019" name="Int. J. Syst. Evol. Microbiol.">
        <title>The Global Catalogue of Microorganisms (GCM) 10K type strain sequencing project: providing services to taxonomists for standard genome sequencing and annotation.</title>
        <authorList>
            <consortium name="The Broad Institute Genomics Platform"/>
            <consortium name="The Broad Institute Genome Sequencing Center for Infectious Disease"/>
            <person name="Wu L."/>
            <person name="Ma J."/>
        </authorList>
    </citation>
    <scope>NUCLEOTIDE SEQUENCE [LARGE SCALE GENOMIC DNA]</scope>
    <source>
        <strain evidence="3">DT43</strain>
    </source>
</reference>
<dbReference type="EMBL" id="JBHSFG010000047">
    <property type="protein sequence ID" value="MFC4467858.1"/>
    <property type="molecule type" value="Genomic_DNA"/>
</dbReference>
<dbReference type="Proteomes" id="UP001596012">
    <property type="component" value="Unassembled WGS sequence"/>
</dbReference>